<gene>
    <name evidence="3" type="ORF">B0T17DRAFT_513591</name>
</gene>
<dbReference type="SUPFAM" id="SSF54236">
    <property type="entry name" value="Ubiquitin-like"/>
    <property type="match status" value="1"/>
</dbReference>
<dbReference type="InterPro" id="IPR024737">
    <property type="entry name" value="Get5_N"/>
</dbReference>
<feature type="region of interest" description="Disordered" evidence="1">
    <location>
        <begin position="18"/>
        <end position="82"/>
    </location>
</feature>
<keyword evidence="4" id="KW-1185">Reference proteome</keyword>
<proteinExistence type="predicted"/>
<dbReference type="InterPro" id="IPR049256">
    <property type="entry name" value="Get5_C"/>
</dbReference>
<feature type="compositionally biased region" description="Low complexity" evidence="1">
    <location>
        <begin position="57"/>
        <end position="71"/>
    </location>
</feature>
<accession>A0AA40CD85</accession>
<reference evidence="3" key="1">
    <citation type="submission" date="2023-06" db="EMBL/GenBank/DDBJ databases">
        <title>Genome-scale phylogeny and comparative genomics of the fungal order Sordariales.</title>
        <authorList>
            <consortium name="Lawrence Berkeley National Laboratory"/>
            <person name="Hensen N."/>
            <person name="Bonometti L."/>
            <person name="Westerberg I."/>
            <person name="Brannstrom I.O."/>
            <person name="Guillou S."/>
            <person name="Cros-Aarteil S."/>
            <person name="Calhoun S."/>
            <person name="Haridas S."/>
            <person name="Kuo A."/>
            <person name="Mondo S."/>
            <person name="Pangilinan J."/>
            <person name="Riley R."/>
            <person name="LaButti K."/>
            <person name="Andreopoulos B."/>
            <person name="Lipzen A."/>
            <person name="Chen C."/>
            <person name="Yanf M."/>
            <person name="Daum C."/>
            <person name="Ng V."/>
            <person name="Clum A."/>
            <person name="Steindorff A."/>
            <person name="Ohm R."/>
            <person name="Martin F."/>
            <person name="Silar P."/>
            <person name="Natvig D."/>
            <person name="Lalanne C."/>
            <person name="Gautier V."/>
            <person name="Ament-velasquez S.L."/>
            <person name="Kruys A."/>
            <person name="Hutchinson M.I."/>
            <person name="Powell A.J."/>
            <person name="Barry K."/>
            <person name="Miller A.N."/>
            <person name="Grigoriev I.V."/>
            <person name="Debuchy R."/>
            <person name="Gladieux P."/>
            <person name="Thoren M.H."/>
            <person name="Johannesson H."/>
        </authorList>
    </citation>
    <scope>NUCLEOTIDE SEQUENCE</scope>
    <source>
        <strain evidence="3">SMH3391-2</strain>
    </source>
</reference>
<dbReference type="InterPro" id="IPR029071">
    <property type="entry name" value="Ubiquitin-like_domsf"/>
</dbReference>
<protein>
    <submittedName>
        <fullName evidence="3">Cell-cycle control medial ring component</fullName>
    </submittedName>
</protein>
<dbReference type="InterPro" id="IPR000626">
    <property type="entry name" value="Ubiquitin-like_dom"/>
</dbReference>
<comment type="caution">
    <text evidence="3">The sequence shown here is derived from an EMBL/GenBank/DDBJ whole genome shotgun (WGS) entry which is preliminary data.</text>
</comment>
<dbReference type="AlphaFoldDB" id="A0AA40CD85"/>
<feature type="compositionally biased region" description="Pro residues" evidence="1">
    <location>
        <begin position="40"/>
        <end position="49"/>
    </location>
</feature>
<sequence>MATEVSFARTFLAILDTKPQKITADHVEDPRNYPAATPVLHPPPPPRPMSKPHRRGSSSPSAPSSTSPSTSEQHTVAVSVRSLRNPPLDISLPAPLPVATTSALDVKAAVAAQTGIPLDKIKLLYNKKPAADSKTLKDLLAQPAGGEVDSSVKSIEFSVMVMGGAATLAAAEAARRQAKEVEEEDKKAATTTTTPMEVDSQGREEEEDHTVAQGLSGAPVLETEQFWADLEGFLQQRVRDEKTAGELVKKFRGAWTAGK</sequence>
<name>A0AA40CD85_9PEZI</name>
<evidence type="ECO:0000259" key="2">
    <source>
        <dbReference type="PROSITE" id="PS50053"/>
    </source>
</evidence>
<organism evidence="3 4">
    <name type="scientific">Bombardia bombarda</name>
    <dbReference type="NCBI Taxonomy" id="252184"/>
    <lineage>
        <taxon>Eukaryota</taxon>
        <taxon>Fungi</taxon>
        <taxon>Dikarya</taxon>
        <taxon>Ascomycota</taxon>
        <taxon>Pezizomycotina</taxon>
        <taxon>Sordariomycetes</taxon>
        <taxon>Sordariomycetidae</taxon>
        <taxon>Sordariales</taxon>
        <taxon>Lasiosphaeriaceae</taxon>
        <taxon>Bombardia</taxon>
    </lineage>
</organism>
<feature type="domain" description="Ubiquitin-like" evidence="2">
    <location>
        <begin position="76"/>
        <end position="139"/>
    </location>
</feature>
<dbReference type="PROSITE" id="PS50053">
    <property type="entry name" value="UBIQUITIN_2"/>
    <property type="match status" value="1"/>
</dbReference>
<evidence type="ECO:0000313" key="3">
    <source>
        <dbReference type="EMBL" id="KAK0634536.1"/>
    </source>
</evidence>
<evidence type="ECO:0000313" key="4">
    <source>
        <dbReference type="Proteomes" id="UP001174934"/>
    </source>
</evidence>
<feature type="region of interest" description="Disordered" evidence="1">
    <location>
        <begin position="176"/>
        <end position="218"/>
    </location>
</feature>
<feature type="compositionally biased region" description="Basic and acidic residues" evidence="1">
    <location>
        <begin position="176"/>
        <end position="188"/>
    </location>
</feature>
<dbReference type="Proteomes" id="UP001174934">
    <property type="component" value="Unassembled WGS sequence"/>
</dbReference>
<evidence type="ECO:0000256" key="1">
    <source>
        <dbReference type="SAM" id="MobiDB-lite"/>
    </source>
</evidence>
<dbReference type="Gene3D" id="3.10.20.90">
    <property type="entry name" value="Phosphatidylinositol 3-kinase Catalytic Subunit, Chain A, domain 1"/>
    <property type="match status" value="1"/>
</dbReference>
<dbReference type="CDD" id="cd17039">
    <property type="entry name" value="Ubl_ubiquitin_like"/>
    <property type="match status" value="1"/>
</dbReference>
<dbReference type="EMBL" id="JAULSR010000001">
    <property type="protein sequence ID" value="KAK0634536.1"/>
    <property type="molecule type" value="Genomic_DNA"/>
</dbReference>
<dbReference type="Pfam" id="PF17183">
    <property type="entry name" value="Get5_C"/>
    <property type="match status" value="1"/>
</dbReference>
<dbReference type="Pfam" id="PF12754">
    <property type="entry name" value="Get5_N"/>
    <property type="match status" value="1"/>
</dbReference>
<dbReference type="Gene3D" id="1.10.286.70">
    <property type="entry name" value="Get5 dimerization domain"/>
    <property type="match status" value="1"/>
</dbReference>